<comment type="caution">
    <text evidence="1">The sequence shown here is derived from an EMBL/GenBank/DDBJ whole genome shotgun (WGS) entry which is preliminary data.</text>
</comment>
<dbReference type="EMBL" id="JBHRSP010000022">
    <property type="protein sequence ID" value="MFC3074186.1"/>
    <property type="molecule type" value="Genomic_DNA"/>
</dbReference>
<evidence type="ECO:0008006" key="3">
    <source>
        <dbReference type="Google" id="ProtNLM"/>
    </source>
</evidence>
<gene>
    <name evidence="1" type="ORF">ACFOHH_13830</name>
</gene>
<sequence length="158" mass="17341">MTNPNTPAGSVSAQQLAALLMISTGRVRQLAQAGIIPKAGRDAYPMVAGIRGYLRWLQDEGRRAAQAASAAKVASARATEIEQRIAQKMRELIPLEDHRQVMGSLVRVVRREVEKVPAALPSYIRNEVRAEIDQMMGRIEKAAADAQKSAELGEDFYK</sequence>
<dbReference type="RefSeq" id="WP_257316882.1">
    <property type="nucleotide sequence ID" value="NZ_JANFDG010000023.1"/>
</dbReference>
<organism evidence="1 2">
    <name type="scientific">Shinella pollutisoli</name>
    <dbReference type="NCBI Taxonomy" id="2250594"/>
    <lineage>
        <taxon>Bacteria</taxon>
        <taxon>Pseudomonadati</taxon>
        <taxon>Pseudomonadota</taxon>
        <taxon>Alphaproteobacteria</taxon>
        <taxon>Hyphomicrobiales</taxon>
        <taxon>Rhizobiaceae</taxon>
        <taxon>Shinella</taxon>
    </lineage>
</organism>
<protein>
    <recommendedName>
        <fullName evidence="3">Phage DNA packaging protein, Nu1 subunit of terminase</fullName>
    </recommendedName>
</protein>
<keyword evidence="2" id="KW-1185">Reference proteome</keyword>
<evidence type="ECO:0000313" key="1">
    <source>
        <dbReference type="EMBL" id="MFC3074186.1"/>
    </source>
</evidence>
<dbReference type="Proteomes" id="UP001595377">
    <property type="component" value="Unassembled WGS sequence"/>
</dbReference>
<accession>A0ABV7DH45</accession>
<name>A0ABV7DH45_9HYPH</name>
<reference evidence="2" key="1">
    <citation type="journal article" date="2019" name="Int. J. Syst. Evol. Microbiol.">
        <title>The Global Catalogue of Microorganisms (GCM) 10K type strain sequencing project: providing services to taxonomists for standard genome sequencing and annotation.</title>
        <authorList>
            <consortium name="The Broad Institute Genomics Platform"/>
            <consortium name="The Broad Institute Genome Sequencing Center for Infectious Disease"/>
            <person name="Wu L."/>
            <person name="Ma J."/>
        </authorList>
    </citation>
    <scope>NUCLEOTIDE SEQUENCE [LARGE SCALE GENOMIC DNA]</scope>
    <source>
        <strain evidence="2">KCTC 52677</strain>
    </source>
</reference>
<proteinExistence type="predicted"/>
<evidence type="ECO:0000313" key="2">
    <source>
        <dbReference type="Proteomes" id="UP001595377"/>
    </source>
</evidence>